<dbReference type="SMART" id="SM00483">
    <property type="entry name" value="POLXc"/>
    <property type="match status" value="1"/>
</dbReference>
<comment type="catalytic activity">
    <reaction evidence="18">
        <text>2'-deoxyribonucleotide-(2'-deoxyribose 5'-phosphate)-2'-deoxyribonucleotide-DNA = a 3'-end 2'-deoxyribonucleotide-(2,3-dehydro-2,3-deoxyribose 5'-phosphate)-DNA + a 5'-end 5'-phospho-2'-deoxyribonucleoside-DNA + H(+)</text>
        <dbReference type="Rhea" id="RHEA:66592"/>
        <dbReference type="Rhea" id="RHEA-COMP:13180"/>
        <dbReference type="Rhea" id="RHEA-COMP:16897"/>
        <dbReference type="Rhea" id="RHEA-COMP:17067"/>
        <dbReference type="ChEBI" id="CHEBI:15378"/>
        <dbReference type="ChEBI" id="CHEBI:136412"/>
        <dbReference type="ChEBI" id="CHEBI:157695"/>
        <dbReference type="ChEBI" id="CHEBI:167181"/>
        <dbReference type="EC" id="4.2.99.18"/>
    </reaction>
</comment>
<comment type="caution">
    <text evidence="25">The sequence shown here is derived from an EMBL/GenBank/DDBJ whole genome shotgun (WGS) entry which is preliminary data.</text>
</comment>
<gene>
    <name evidence="25" type="primary">polX</name>
    <name evidence="25" type="ORF">Poly41_00010</name>
</gene>
<keyword evidence="12" id="KW-0832">Ubl conjugation</keyword>
<evidence type="ECO:0000313" key="26">
    <source>
        <dbReference type="Proteomes" id="UP000319143"/>
    </source>
</evidence>
<keyword evidence="14" id="KW-0915">Sodium</keyword>
<dbReference type="SUPFAM" id="SSF89550">
    <property type="entry name" value="PHP domain-like"/>
    <property type="match status" value="1"/>
</dbReference>
<dbReference type="Pfam" id="PF14716">
    <property type="entry name" value="HHH_8"/>
    <property type="match status" value="1"/>
</dbReference>
<comment type="catalytic activity">
    <reaction evidence="21">
        <text>DNA(n) + a 2'-deoxyribonucleoside 5'-triphosphate = DNA(n+1) + diphosphate</text>
        <dbReference type="Rhea" id="RHEA:22508"/>
        <dbReference type="Rhea" id="RHEA-COMP:17339"/>
        <dbReference type="Rhea" id="RHEA-COMP:17340"/>
        <dbReference type="ChEBI" id="CHEBI:33019"/>
        <dbReference type="ChEBI" id="CHEBI:61560"/>
        <dbReference type="ChEBI" id="CHEBI:173112"/>
        <dbReference type="EC" id="2.7.7.7"/>
    </reaction>
</comment>
<comment type="subcellular location">
    <subcellularLocation>
        <location evidence="2">Cytoplasm</location>
    </subcellularLocation>
</comment>
<evidence type="ECO:0000256" key="14">
    <source>
        <dbReference type="ARBA" id="ARBA00023053"/>
    </source>
</evidence>
<feature type="domain" description="Polymerase/histidinol phosphatase N-terminal" evidence="23">
    <location>
        <begin position="363"/>
        <end position="443"/>
    </location>
</feature>
<dbReference type="CDD" id="cd07436">
    <property type="entry name" value="PHP_PolX"/>
    <property type="match status" value="1"/>
</dbReference>
<dbReference type="InterPro" id="IPR029398">
    <property type="entry name" value="PolB_thumb"/>
</dbReference>
<dbReference type="GO" id="GO:0003677">
    <property type="term" value="F:DNA binding"/>
    <property type="evidence" value="ECO:0007669"/>
    <property type="project" value="InterPro"/>
</dbReference>
<dbReference type="InterPro" id="IPR010996">
    <property type="entry name" value="HHH_MUS81"/>
</dbReference>
<evidence type="ECO:0000256" key="7">
    <source>
        <dbReference type="ARBA" id="ARBA00022634"/>
    </source>
</evidence>
<comment type="cofactor">
    <cofactor evidence="1">
        <name>Mg(2+)</name>
        <dbReference type="ChEBI" id="CHEBI:18420"/>
    </cofactor>
</comment>
<evidence type="ECO:0000313" key="25">
    <source>
        <dbReference type="EMBL" id="TWU41710.1"/>
    </source>
</evidence>
<keyword evidence="11" id="KW-0227">DNA damage</keyword>
<dbReference type="GO" id="GO:0003887">
    <property type="term" value="F:DNA-directed DNA polymerase activity"/>
    <property type="evidence" value="ECO:0007669"/>
    <property type="project" value="UniProtKB-KW"/>
</dbReference>
<dbReference type="GO" id="GO:0004527">
    <property type="term" value="F:exonuclease activity"/>
    <property type="evidence" value="ECO:0007669"/>
    <property type="project" value="UniProtKB-KW"/>
</dbReference>
<dbReference type="NCBIfam" id="NF006375">
    <property type="entry name" value="PRK08609.1"/>
    <property type="match status" value="1"/>
</dbReference>
<dbReference type="EMBL" id="SJPV01000001">
    <property type="protein sequence ID" value="TWU41710.1"/>
    <property type="molecule type" value="Genomic_DNA"/>
</dbReference>
<accession>A0A5C6DYD1</accession>
<dbReference type="InterPro" id="IPR003141">
    <property type="entry name" value="Pol/His_phosphatase_N"/>
</dbReference>
<dbReference type="Pfam" id="PF02811">
    <property type="entry name" value="PHP"/>
    <property type="match status" value="1"/>
</dbReference>
<evidence type="ECO:0000256" key="20">
    <source>
        <dbReference type="ARBA" id="ARBA00045548"/>
    </source>
</evidence>
<evidence type="ECO:0000256" key="21">
    <source>
        <dbReference type="ARBA" id="ARBA00049244"/>
    </source>
</evidence>
<evidence type="ECO:0000256" key="13">
    <source>
        <dbReference type="ARBA" id="ARBA00022932"/>
    </source>
</evidence>
<keyword evidence="25" id="KW-0269">Exonuclease</keyword>
<evidence type="ECO:0000256" key="19">
    <source>
        <dbReference type="ARBA" id="ARBA00044678"/>
    </source>
</evidence>
<evidence type="ECO:0000256" key="6">
    <source>
        <dbReference type="ARBA" id="ARBA00022481"/>
    </source>
</evidence>
<name>A0A5C6DYD1_9BACT</name>
<dbReference type="Pfam" id="PF14791">
    <property type="entry name" value="DNA_pol_B_thumb"/>
    <property type="match status" value="1"/>
</dbReference>
<evidence type="ECO:0000259" key="23">
    <source>
        <dbReference type="SMART" id="SM00481"/>
    </source>
</evidence>
<evidence type="ECO:0000256" key="4">
    <source>
        <dbReference type="ARBA" id="ARBA00012720"/>
    </source>
</evidence>
<dbReference type="SUPFAM" id="SSF81301">
    <property type="entry name" value="Nucleotidyltransferase"/>
    <property type="match status" value="1"/>
</dbReference>
<comment type="function">
    <text evidence="20">Repair polymerase that plays a key role in base-excision repair. During this process, the damaged base is excised by specific DNA glycosylases, the DNA backbone is nicked at the abasic site by an apurinic/apyrimidic (AP) endonuclease, and POLB removes 5'-deoxyribose-phosphate from the preincised AP site acting as a 5'-deoxyribose-phosphate lyase (5'-dRP lyase); through its DNA polymerase activity, it adds one nucleotide to the 3' end of the arising single-nucleotide gap. Conducts 'gap-filling' DNA synthesis in a stepwise distributive fashion rather than in a processive fashion as for other DNA polymerases. It is also able to cleave sugar-phosphate bonds 3' to an intact AP site, acting as an AP lyase.</text>
</comment>
<evidence type="ECO:0000259" key="24">
    <source>
        <dbReference type="SMART" id="SM00483"/>
    </source>
</evidence>
<dbReference type="InterPro" id="IPR050243">
    <property type="entry name" value="PHP_phosphatase"/>
</dbReference>
<feature type="domain" description="Helix-hairpin-helix DNA-binding motif class 1" evidence="22">
    <location>
        <begin position="150"/>
        <end position="169"/>
    </location>
</feature>
<dbReference type="PRINTS" id="PR00870">
    <property type="entry name" value="DNAPOLXBETA"/>
</dbReference>
<keyword evidence="7" id="KW-0237">DNA synthesis</keyword>
<evidence type="ECO:0000256" key="8">
    <source>
        <dbReference type="ARBA" id="ARBA00022679"/>
    </source>
</evidence>
<sequence length="596" mass="66375">MVLRRHKRSQSGFGEAFFGIESVENAAIADVFDEMAELMEFRSENPFRIRAYRGGAQAIRDLDEPIAEIAKDSNRKLADLPGIGKTLAEKTLVLLDTGRLAQLDELRKAVPQVVVQMARIPGLGAKKAAKLKEMLEIESLDDLKRACQEGTVRKIKGFGAKTEQVILDGLAIAQQAAERIYWAKGDQLAHQIGAHMDQCKSITQMQWAGSYRRGRESIGDLDLLAVANDRGAAMDHFEAFPGRSQTIARGETKISIRVAGAFQVDMRLVEANQFGAALQYFTGSQAHNVHLRRIAKEQGLKINEYGVFRNEQELQIAGDTEQSVYQAVGLRWIEPELREDRGEFQWAQQNELPKLIELSDILGDLHMHTSATDGKATLHEMADAAIERGLRYIAITDHSKRVSMASGLDPKRLRQQWDAIDAMRGDYEGRLLILKGIECDILEKGGMDLPDECLAEADWVLASVHYGQKQPRDQITERILGAIENPHVDCIAHPSGRLINRRPPYEVDMEAVMKAVVANKKMMELNANPARLDLNDVHLAAAKRHGIPIVISTDAHSIDGLDVMKYGIKQARRGGLEKANVANTKSWNHIKKLLTP</sequence>
<dbReference type="GO" id="GO:0008270">
    <property type="term" value="F:zinc ion binding"/>
    <property type="evidence" value="ECO:0007669"/>
    <property type="project" value="TreeGrafter"/>
</dbReference>
<dbReference type="GO" id="GO:0006281">
    <property type="term" value="P:DNA repair"/>
    <property type="evidence" value="ECO:0007669"/>
    <property type="project" value="UniProtKB-KW"/>
</dbReference>
<dbReference type="EC" id="4.2.99.18" evidence="4"/>
<dbReference type="AlphaFoldDB" id="A0A5C6DYD1"/>
<comment type="catalytic activity">
    <reaction evidence="19">
        <text>a 5'-end 2'-deoxyribose-2'-deoxyribonucleotide-DNA = (2E,4S)-4-hydroxypenten-2-al-5-phosphate + a 5'-end 5'-phospho-2'-deoxyribonucleoside-DNA + H(+)</text>
        <dbReference type="Rhea" id="RHEA:76255"/>
        <dbReference type="Rhea" id="RHEA-COMP:13180"/>
        <dbReference type="Rhea" id="RHEA-COMP:18657"/>
        <dbReference type="ChEBI" id="CHEBI:15378"/>
        <dbReference type="ChEBI" id="CHEBI:136412"/>
        <dbReference type="ChEBI" id="CHEBI:195194"/>
        <dbReference type="ChEBI" id="CHEBI:195195"/>
    </reaction>
</comment>
<dbReference type="SUPFAM" id="SSF47802">
    <property type="entry name" value="DNA polymerase beta, N-terminal domain-like"/>
    <property type="match status" value="1"/>
</dbReference>
<feature type="domain" description="Helix-hairpin-helix DNA-binding motif class 1" evidence="22">
    <location>
        <begin position="115"/>
        <end position="134"/>
    </location>
</feature>
<dbReference type="Gene3D" id="1.10.150.110">
    <property type="entry name" value="DNA polymerase beta, N-terminal domain-like"/>
    <property type="match status" value="1"/>
</dbReference>
<keyword evidence="15" id="KW-0234">DNA repair</keyword>
<feature type="domain" description="Helix-hairpin-helix DNA-binding motif class 1" evidence="22">
    <location>
        <begin position="75"/>
        <end position="94"/>
    </location>
</feature>
<dbReference type="Gene3D" id="3.30.460.10">
    <property type="entry name" value="Beta Polymerase, domain 2"/>
    <property type="match status" value="1"/>
</dbReference>
<evidence type="ECO:0000256" key="5">
    <source>
        <dbReference type="ARBA" id="ARBA00020020"/>
    </source>
</evidence>
<dbReference type="InterPro" id="IPR043519">
    <property type="entry name" value="NT_sf"/>
</dbReference>
<keyword evidence="13" id="KW-0239">DNA-directed DNA polymerase</keyword>
<evidence type="ECO:0000256" key="1">
    <source>
        <dbReference type="ARBA" id="ARBA00001946"/>
    </source>
</evidence>
<dbReference type="CDD" id="cd00141">
    <property type="entry name" value="NT_POLXc"/>
    <property type="match status" value="1"/>
</dbReference>
<dbReference type="InterPro" id="IPR037160">
    <property type="entry name" value="DNA_Pol_thumb_sf"/>
</dbReference>
<keyword evidence="8" id="KW-0808">Transferase</keyword>
<dbReference type="GO" id="GO:0005829">
    <property type="term" value="C:cytosol"/>
    <property type="evidence" value="ECO:0007669"/>
    <property type="project" value="TreeGrafter"/>
</dbReference>
<keyword evidence="9" id="KW-0548">Nucleotidyltransferase</keyword>
<dbReference type="InterPro" id="IPR002008">
    <property type="entry name" value="DNA_pol_X_beta-like"/>
</dbReference>
<dbReference type="InterPro" id="IPR022311">
    <property type="entry name" value="PolX-like"/>
</dbReference>
<dbReference type="InterPro" id="IPR027421">
    <property type="entry name" value="DNA_pol_lamdba_lyase_dom_sf"/>
</dbReference>
<evidence type="ECO:0000256" key="16">
    <source>
        <dbReference type="ARBA" id="ARBA00035717"/>
    </source>
</evidence>
<evidence type="ECO:0000256" key="3">
    <source>
        <dbReference type="ARBA" id="ARBA00012417"/>
    </source>
</evidence>
<feature type="domain" description="DNA-directed DNA polymerase X" evidence="24">
    <location>
        <begin position="23"/>
        <end position="339"/>
    </location>
</feature>
<dbReference type="PANTHER" id="PTHR36928">
    <property type="entry name" value="PHOSPHATASE YCDX-RELATED"/>
    <property type="match status" value="1"/>
</dbReference>
<dbReference type="SMART" id="SM00481">
    <property type="entry name" value="POLIIIAc"/>
    <property type="match status" value="1"/>
</dbReference>
<keyword evidence="6" id="KW-0488">Methylation</keyword>
<keyword evidence="25" id="KW-0378">Hydrolase</keyword>
<dbReference type="InterPro" id="IPR047967">
    <property type="entry name" value="PolX_PHP"/>
</dbReference>
<dbReference type="PANTHER" id="PTHR36928:SF1">
    <property type="entry name" value="PHOSPHATASE YCDX-RELATED"/>
    <property type="match status" value="1"/>
</dbReference>
<evidence type="ECO:0000256" key="12">
    <source>
        <dbReference type="ARBA" id="ARBA00022843"/>
    </source>
</evidence>
<protein>
    <recommendedName>
        <fullName evidence="5">DNA polymerase beta</fullName>
        <ecNumber evidence="3">2.7.7.7</ecNumber>
        <ecNumber evidence="4">4.2.99.18</ecNumber>
    </recommendedName>
    <alternativeName>
        <fullName evidence="16">5'-deoxyribose-phosphate lyase</fullName>
    </alternativeName>
    <alternativeName>
        <fullName evidence="17">AP lyase</fullName>
    </alternativeName>
</protein>
<keyword evidence="26" id="KW-1185">Reference proteome</keyword>
<dbReference type="Proteomes" id="UP000319143">
    <property type="component" value="Unassembled WGS sequence"/>
</dbReference>
<proteinExistence type="predicted"/>
<keyword evidence="25" id="KW-0540">Nuclease</keyword>
<keyword evidence="10" id="KW-0235">DNA replication</keyword>
<evidence type="ECO:0000256" key="18">
    <source>
        <dbReference type="ARBA" id="ARBA00044632"/>
    </source>
</evidence>
<dbReference type="SMART" id="SM00278">
    <property type="entry name" value="HhH1"/>
    <property type="match status" value="3"/>
</dbReference>
<dbReference type="Gene3D" id="1.10.150.20">
    <property type="entry name" value="5' to 3' exonuclease, C-terminal subdomain"/>
    <property type="match status" value="1"/>
</dbReference>
<dbReference type="InterPro" id="IPR003583">
    <property type="entry name" value="Hlx-hairpin-Hlx_DNA-bd_motif"/>
</dbReference>
<evidence type="ECO:0000256" key="9">
    <source>
        <dbReference type="ARBA" id="ARBA00022695"/>
    </source>
</evidence>
<dbReference type="Gene3D" id="3.20.20.140">
    <property type="entry name" value="Metal-dependent hydrolases"/>
    <property type="match status" value="1"/>
</dbReference>
<dbReference type="InterPro" id="IPR004013">
    <property type="entry name" value="PHP_dom"/>
</dbReference>
<dbReference type="InterPro" id="IPR002054">
    <property type="entry name" value="DNA-dir_DNA_pol_X"/>
</dbReference>
<dbReference type="PIRSF" id="PIRSF005047">
    <property type="entry name" value="UCP005047_YshC"/>
    <property type="match status" value="1"/>
</dbReference>
<evidence type="ECO:0000256" key="11">
    <source>
        <dbReference type="ARBA" id="ARBA00022763"/>
    </source>
</evidence>
<dbReference type="EC" id="2.7.7.7" evidence="3"/>
<evidence type="ECO:0000259" key="22">
    <source>
        <dbReference type="SMART" id="SM00278"/>
    </source>
</evidence>
<dbReference type="GO" id="GO:0140078">
    <property type="term" value="F:class I DNA-(apurinic or apyrimidinic site) endonuclease activity"/>
    <property type="evidence" value="ECO:0007669"/>
    <property type="project" value="UniProtKB-EC"/>
</dbReference>
<dbReference type="Gene3D" id="3.30.210.10">
    <property type="entry name" value="DNA polymerase, thumb domain"/>
    <property type="match status" value="1"/>
</dbReference>
<reference evidence="25 26" key="1">
    <citation type="submission" date="2019-02" db="EMBL/GenBank/DDBJ databases">
        <title>Deep-cultivation of Planctomycetes and their phenomic and genomic characterization uncovers novel biology.</title>
        <authorList>
            <person name="Wiegand S."/>
            <person name="Jogler M."/>
            <person name="Boedeker C."/>
            <person name="Pinto D."/>
            <person name="Vollmers J."/>
            <person name="Rivas-Marin E."/>
            <person name="Kohn T."/>
            <person name="Peeters S.H."/>
            <person name="Heuer A."/>
            <person name="Rast P."/>
            <person name="Oberbeckmann S."/>
            <person name="Bunk B."/>
            <person name="Jeske O."/>
            <person name="Meyerdierks A."/>
            <person name="Storesund J.E."/>
            <person name="Kallscheuer N."/>
            <person name="Luecker S."/>
            <person name="Lage O.M."/>
            <person name="Pohl T."/>
            <person name="Merkel B.J."/>
            <person name="Hornburger P."/>
            <person name="Mueller R.-W."/>
            <person name="Bruemmer F."/>
            <person name="Labrenz M."/>
            <person name="Spormann A.M."/>
            <person name="Op Den Camp H."/>
            <person name="Overmann J."/>
            <person name="Amann R."/>
            <person name="Jetten M.S.M."/>
            <person name="Mascher T."/>
            <person name="Medema M.H."/>
            <person name="Devos D.P."/>
            <person name="Kaster A.-K."/>
            <person name="Ovreas L."/>
            <person name="Rohde M."/>
            <person name="Galperin M.Y."/>
            <person name="Jogler C."/>
        </authorList>
    </citation>
    <scope>NUCLEOTIDE SEQUENCE [LARGE SCALE GENOMIC DNA]</scope>
    <source>
        <strain evidence="25 26">Poly41</strain>
    </source>
</reference>
<evidence type="ECO:0000256" key="15">
    <source>
        <dbReference type="ARBA" id="ARBA00023204"/>
    </source>
</evidence>
<evidence type="ECO:0000256" key="2">
    <source>
        <dbReference type="ARBA" id="ARBA00004496"/>
    </source>
</evidence>
<dbReference type="GO" id="GO:0042578">
    <property type="term" value="F:phosphoric ester hydrolase activity"/>
    <property type="evidence" value="ECO:0007669"/>
    <property type="project" value="TreeGrafter"/>
</dbReference>
<organism evidence="25 26">
    <name type="scientific">Novipirellula artificiosorum</name>
    <dbReference type="NCBI Taxonomy" id="2528016"/>
    <lineage>
        <taxon>Bacteria</taxon>
        <taxon>Pseudomonadati</taxon>
        <taxon>Planctomycetota</taxon>
        <taxon>Planctomycetia</taxon>
        <taxon>Pirellulales</taxon>
        <taxon>Pirellulaceae</taxon>
        <taxon>Novipirellula</taxon>
    </lineage>
</organism>
<evidence type="ECO:0000256" key="10">
    <source>
        <dbReference type="ARBA" id="ARBA00022705"/>
    </source>
</evidence>
<evidence type="ECO:0000256" key="17">
    <source>
        <dbReference type="ARBA" id="ARBA00035726"/>
    </source>
</evidence>
<dbReference type="Pfam" id="PF14520">
    <property type="entry name" value="HHH_5"/>
    <property type="match status" value="1"/>
</dbReference>
<dbReference type="InterPro" id="IPR016195">
    <property type="entry name" value="Pol/histidinol_Pase-like"/>
</dbReference>